<dbReference type="EMBL" id="BOOA01000051">
    <property type="protein sequence ID" value="GIH27166.1"/>
    <property type="molecule type" value="Genomic_DNA"/>
</dbReference>
<dbReference type="FunFam" id="1.10.1200.10:FF:000016">
    <property type="entry name" value="Non-ribosomal peptide synthase"/>
    <property type="match status" value="1"/>
</dbReference>
<dbReference type="Gene3D" id="3.40.50.1820">
    <property type="entry name" value="alpha/beta hydrolase"/>
    <property type="match status" value="1"/>
</dbReference>
<gene>
    <name evidence="5" type="ORF">Aph01nite_54760</name>
</gene>
<dbReference type="GO" id="GO:0031177">
    <property type="term" value="F:phosphopantetheine binding"/>
    <property type="evidence" value="ECO:0007669"/>
    <property type="project" value="InterPro"/>
</dbReference>
<dbReference type="GO" id="GO:0043041">
    <property type="term" value="P:amino acid activation for nonribosomal peptide biosynthetic process"/>
    <property type="evidence" value="ECO:0007669"/>
    <property type="project" value="TreeGrafter"/>
</dbReference>
<protein>
    <recommendedName>
        <fullName evidence="4">Carrier domain-containing protein</fullName>
    </recommendedName>
</protein>
<feature type="domain" description="Carrier" evidence="4">
    <location>
        <begin position="907"/>
        <end position="982"/>
    </location>
</feature>
<evidence type="ECO:0000259" key="4">
    <source>
        <dbReference type="PROSITE" id="PS50075"/>
    </source>
</evidence>
<dbReference type="InterPro" id="IPR006162">
    <property type="entry name" value="Ppantetheine_attach_site"/>
</dbReference>
<dbReference type="AlphaFoldDB" id="A0A919UMC3"/>
<dbReference type="RefSeq" id="WP_204043832.1">
    <property type="nucleotide sequence ID" value="NZ_BOOA01000051.1"/>
</dbReference>
<dbReference type="Gene3D" id="3.30.559.10">
    <property type="entry name" value="Chloramphenicol acetyltransferase-like domain"/>
    <property type="match status" value="1"/>
</dbReference>
<dbReference type="InterPro" id="IPR010071">
    <property type="entry name" value="AA_adenyl_dom"/>
</dbReference>
<dbReference type="InterPro" id="IPR001242">
    <property type="entry name" value="Condensation_dom"/>
</dbReference>
<dbReference type="Pfam" id="PF00550">
    <property type="entry name" value="PP-binding"/>
    <property type="match status" value="1"/>
</dbReference>
<keyword evidence="6" id="KW-1185">Reference proteome</keyword>
<dbReference type="InterPro" id="IPR009081">
    <property type="entry name" value="PP-bd_ACP"/>
</dbReference>
<dbReference type="SMART" id="SM00823">
    <property type="entry name" value="PKS_PP"/>
    <property type="match status" value="1"/>
</dbReference>
<comment type="caution">
    <text evidence="5">The sequence shown here is derived from an EMBL/GenBank/DDBJ whole genome shotgun (WGS) entry which is preliminary data.</text>
</comment>
<dbReference type="GO" id="GO:0003824">
    <property type="term" value="F:catalytic activity"/>
    <property type="evidence" value="ECO:0007669"/>
    <property type="project" value="InterPro"/>
</dbReference>
<evidence type="ECO:0000256" key="1">
    <source>
        <dbReference type="ARBA" id="ARBA00001957"/>
    </source>
</evidence>
<dbReference type="Gene3D" id="3.40.50.980">
    <property type="match status" value="2"/>
</dbReference>
<proteinExistence type="predicted"/>
<dbReference type="Gene3D" id="3.30.559.30">
    <property type="entry name" value="Nonribosomal peptide synthetase, condensation domain"/>
    <property type="match status" value="1"/>
</dbReference>
<dbReference type="SUPFAM" id="SSF56801">
    <property type="entry name" value="Acetyl-CoA synthetase-like"/>
    <property type="match status" value="1"/>
</dbReference>
<keyword evidence="2" id="KW-0596">Phosphopantetheine</keyword>
<dbReference type="Pfam" id="PF13193">
    <property type="entry name" value="AMP-binding_C"/>
    <property type="match status" value="1"/>
</dbReference>
<reference evidence="5" key="1">
    <citation type="submission" date="2021-01" db="EMBL/GenBank/DDBJ databases">
        <title>Whole genome shotgun sequence of Acrocarpospora phusangensis NBRC 108782.</title>
        <authorList>
            <person name="Komaki H."/>
            <person name="Tamura T."/>
        </authorList>
    </citation>
    <scope>NUCLEOTIDE SEQUENCE</scope>
    <source>
        <strain evidence="5">NBRC 108782</strain>
    </source>
</reference>
<dbReference type="InterPro" id="IPR036736">
    <property type="entry name" value="ACP-like_sf"/>
</dbReference>
<dbReference type="Gene3D" id="2.30.38.10">
    <property type="entry name" value="Luciferase, Domain 3"/>
    <property type="match status" value="1"/>
</dbReference>
<dbReference type="SUPFAM" id="SSF52777">
    <property type="entry name" value="CoA-dependent acyltransferases"/>
    <property type="match status" value="2"/>
</dbReference>
<dbReference type="InterPro" id="IPR045851">
    <property type="entry name" value="AMP-bd_C_sf"/>
</dbReference>
<evidence type="ECO:0000256" key="2">
    <source>
        <dbReference type="ARBA" id="ARBA00022450"/>
    </source>
</evidence>
<accession>A0A919UMC3</accession>
<dbReference type="PANTHER" id="PTHR45527">
    <property type="entry name" value="NONRIBOSOMAL PEPTIDE SYNTHETASE"/>
    <property type="match status" value="1"/>
</dbReference>
<dbReference type="CDD" id="cd05930">
    <property type="entry name" value="A_NRPS"/>
    <property type="match status" value="1"/>
</dbReference>
<dbReference type="GO" id="GO:0072330">
    <property type="term" value="P:monocarboxylic acid biosynthetic process"/>
    <property type="evidence" value="ECO:0007669"/>
    <property type="project" value="UniProtKB-ARBA"/>
</dbReference>
<dbReference type="NCBIfam" id="TIGR01733">
    <property type="entry name" value="AA-adenyl-dom"/>
    <property type="match status" value="1"/>
</dbReference>
<dbReference type="GO" id="GO:0008610">
    <property type="term" value="P:lipid biosynthetic process"/>
    <property type="evidence" value="ECO:0007669"/>
    <property type="project" value="UniProtKB-ARBA"/>
</dbReference>
<dbReference type="FunFam" id="2.30.38.10:FF:000001">
    <property type="entry name" value="Non-ribosomal peptide synthetase PvdI"/>
    <property type="match status" value="1"/>
</dbReference>
<dbReference type="PROSITE" id="PS50075">
    <property type="entry name" value="CARRIER"/>
    <property type="match status" value="1"/>
</dbReference>
<evidence type="ECO:0000313" key="5">
    <source>
        <dbReference type="EMBL" id="GIH27166.1"/>
    </source>
</evidence>
<dbReference type="Proteomes" id="UP000640052">
    <property type="component" value="Unassembled WGS sequence"/>
</dbReference>
<dbReference type="GO" id="GO:0044550">
    <property type="term" value="P:secondary metabolite biosynthetic process"/>
    <property type="evidence" value="ECO:0007669"/>
    <property type="project" value="TreeGrafter"/>
</dbReference>
<dbReference type="GO" id="GO:0005737">
    <property type="term" value="C:cytoplasm"/>
    <property type="evidence" value="ECO:0007669"/>
    <property type="project" value="TreeGrafter"/>
</dbReference>
<sequence length="991" mass="108337">MTPAGPLTPGQERLWFLHRLDPGDASYNMPIALRIHGPLDAAALRRALVEIVDRHDVLRSRFAEEDGSPVCVVVQEGIPLEHREASLEEVREWVAGLANEPFDLANGPVARFALFRIAQDDHVLCLVMHHIVADGWSVDVLLRELADLYEAFIEGRPSPLPPLPIRYADHVRRSRDEATATRTAYWTGVLEDAPPLELPTDRPRPATRSARGAQVHREIPPDLVKTLESLARAERATVFMVFLAAFQILLARHCGQRDVTIATPIIARGRVDTERLIGYFTGLIMLRTEISGDILFRDLLRITRNTCLRAYDQGELPFGAPFQAMFMYMRTQSERPRLADLTVEIFDSGLATAKTDLSLDIYQGPTLTGLTFTYDTDLFDPETIADLATRFLTLLSGISTQPDTKISRLPLLPPAERALLASWAGDQAAETGAVDEVVVLGGAPDSVAIECAGRRLTYRGLARRIDELAAVLLARGIGPSQVVGVRLGRSIDLVATLLAIWRTGAAYLAIDPEYPAERVDHLLSDSEASLIISDASEVERLTSAVDPPDMWIRESHPAYVIYTSGSTGTPKGVVVERRSVAARVRWMADAYGLKPGDRVAQFAALSFDAHVEEIFPALAAGATVVMVPDGGRSFPDFLRTPEGRQVTVLDLPTAYWHELVRDLDGLAWPDGLRLVILGGEQVAADAVRTWRQRFGDRVRLVNTYGPTETTVVATAADLDGPGNPPIGRPIGETTVHVTDEYGELVPVGVAGELLIGGIGVARGYLGQPRLTAERFVPDPEGQPGSRLYRTGDRVRWLRDGQLEFLGRLDDQVKVRGFRVEPGEIQSCLATHPGVRQAVVTVRDGDLIAYVDGTADHDDLRRHVSMALPPHLLPTHWVNVDGFPLTANGKLDRAALPAPATSAGAYIPPRSEAEELVAEIWADVLGLDRVGAGDDFFTLGGHSLLATRVIARIRHAADLAVPVRTLFTRRTVAEFALAVEAILEEAERCPTS</sequence>
<organism evidence="5 6">
    <name type="scientific">Acrocarpospora phusangensis</name>
    <dbReference type="NCBI Taxonomy" id="1070424"/>
    <lineage>
        <taxon>Bacteria</taxon>
        <taxon>Bacillati</taxon>
        <taxon>Actinomycetota</taxon>
        <taxon>Actinomycetes</taxon>
        <taxon>Streptosporangiales</taxon>
        <taxon>Streptosporangiaceae</taxon>
        <taxon>Acrocarpospora</taxon>
    </lineage>
</organism>
<dbReference type="Gene3D" id="3.30.300.30">
    <property type="match status" value="1"/>
</dbReference>
<dbReference type="InterPro" id="IPR020806">
    <property type="entry name" value="PKS_PP-bd"/>
</dbReference>
<evidence type="ECO:0000256" key="3">
    <source>
        <dbReference type="ARBA" id="ARBA00022553"/>
    </source>
</evidence>
<dbReference type="InterPro" id="IPR029058">
    <property type="entry name" value="AB_hydrolase_fold"/>
</dbReference>
<dbReference type="PROSITE" id="PS00455">
    <property type="entry name" value="AMP_BINDING"/>
    <property type="match status" value="1"/>
</dbReference>
<dbReference type="InterPro" id="IPR025110">
    <property type="entry name" value="AMP-bd_C"/>
</dbReference>
<dbReference type="PANTHER" id="PTHR45527:SF1">
    <property type="entry name" value="FATTY ACID SYNTHASE"/>
    <property type="match status" value="1"/>
</dbReference>
<name>A0A919UMC3_9ACTN</name>
<dbReference type="CDD" id="cd19531">
    <property type="entry name" value="LCL_NRPS-like"/>
    <property type="match status" value="1"/>
</dbReference>
<comment type="cofactor">
    <cofactor evidence="1">
        <name>pantetheine 4'-phosphate</name>
        <dbReference type="ChEBI" id="CHEBI:47942"/>
    </cofactor>
</comment>
<dbReference type="PROSITE" id="PS00012">
    <property type="entry name" value="PHOSPHOPANTETHEINE"/>
    <property type="match status" value="1"/>
</dbReference>
<dbReference type="InterPro" id="IPR023213">
    <property type="entry name" value="CAT-like_dom_sf"/>
</dbReference>
<dbReference type="InterPro" id="IPR020845">
    <property type="entry name" value="AMP-binding_CS"/>
</dbReference>
<dbReference type="InterPro" id="IPR000873">
    <property type="entry name" value="AMP-dep_synth/lig_dom"/>
</dbReference>
<dbReference type="Pfam" id="PF00668">
    <property type="entry name" value="Condensation"/>
    <property type="match status" value="1"/>
</dbReference>
<keyword evidence="3" id="KW-0597">Phosphoprotein</keyword>
<dbReference type="SUPFAM" id="SSF47336">
    <property type="entry name" value="ACP-like"/>
    <property type="match status" value="1"/>
</dbReference>
<evidence type="ECO:0000313" key="6">
    <source>
        <dbReference type="Proteomes" id="UP000640052"/>
    </source>
</evidence>
<dbReference type="Pfam" id="PF00501">
    <property type="entry name" value="AMP-binding"/>
    <property type="match status" value="1"/>
</dbReference>